<dbReference type="AlphaFoldDB" id="A0A1F6MHK9"/>
<gene>
    <name evidence="2" type="ORF">A3C90_01545</name>
</gene>
<dbReference type="Proteomes" id="UP000177457">
    <property type="component" value="Unassembled WGS sequence"/>
</dbReference>
<evidence type="ECO:0000313" key="3">
    <source>
        <dbReference type="Proteomes" id="UP000177457"/>
    </source>
</evidence>
<feature type="region of interest" description="Disordered" evidence="1">
    <location>
        <begin position="1"/>
        <end position="32"/>
    </location>
</feature>
<evidence type="ECO:0000313" key="2">
    <source>
        <dbReference type="EMBL" id="OGH71119.1"/>
    </source>
</evidence>
<protein>
    <submittedName>
        <fullName evidence="2">Uncharacterized protein</fullName>
    </submittedName>
</protein>
<sequence>MREKPNPDEVKAAGKAASVDARESGRGGRPVRYEGCSPDLGKGEIVDIAPKLADHAVVTDTGAFAQFLGAYKDQDTFTQEEIDAIYKDTIAHGVNDHHPIDAFFASKGLRPEKCSTRMAVEYKDAILALIQKHRIQKVITHYDSDLDAVASSYLVKSLIDNGELPRIAEDLATVTNKADYGRFDVADPDVFVNTLPGLVAALKDEFGQQCRREIQEKGFSPALLAKYENVRNSAIFDLLNALNDEKMHDVEFDIGGDVSRVEERLSEELRRAIIEGKKRLKESYETFLKDFTEAEKFRAAVAGKDGNDMMADIIVGESTDPLLFINLAYTRTSPETIVAAYAGQDRKAGDAYDIGIQPDQANVFDLRNVCLALNKAERKKRDALYGKPADKRSAEEQRLIDGWETQKAEGKLRDMFPGIQDMVARGDVDEEDILNIDPTPLVAGGSLIPASRSSILTEDEFRAVLREFAVS</sequence>
<proteinExistence type="predicted"/>
<dbReference type="STRING" id="1798683.A3C90_01545"/>
<dbReference type="EMBL" id="MFQE01000034">
    <property type="protein sequence ID" value="OGH71119.1"/>
    <property type="molecule type" value="Genomic_DNA"/>
</dbReference>
<organism evidence="2 3">
    <name type="scientific">Candidatus Magasanikbacteria bacterium RIFCSPHIGHO2_02_FULL_51_14</name>
    <dbReference type="NCBI Taxonomy" id="1798683"/>
    <lineage>
        <taxon>Bacteria</taxon>
        <taxon>Candidatus Magasanikiibacteriota</taxon>
    </lineage>
</organism>
<feature type="compositionally biased region" description="Basic and acidic residues" evidence="1">
    <location>
        <begin position="1"/>
        <end position="12"/>
    </location>
</feature>
<accession>A0A1F6MHK9</accession>
<evidence type="ECO:0000256" key="1">
    <source>
        <dbReference type="SAM" id="MobiDB-lite"/>
    </source>
</evidence>
<comment type="caution">
    <text evidence="2">The sequence shown here is derived from an EMBL/GenBank/DDBJ whole genome shotgun (WGS) entry which is preliminary data.</text>
</comment>
<reference evidence="2 3" key="1">
    <citation type="journal article" date="2016" name="Nat. Commun.">
        <title>Thousands of microbial genomes shed light on interconnected biogeochemical processes in an aquifer system.</title>
        <authorList>
            <person name="Anantharaman K."/>
            <person name="Brown C.T."/>
            <person name="Hug L.A."/>
            <person name="Sharon I."/>
            <person name="Castelle C.J."/>
            <person name="Probst A.J."/>
            <person name="Thomas B.C."/>
            <person name="Singh A."/>
            <person name="Wilkins M.J."/>
            <person name="Karaoz U."/>
            <person name="Brodie E.L."/>
            <person name="Williams K.H."/>
            <person name="Hubbard S.S."/>
            <person name="Banfield J.F."/>
        </authorList>
    </citation>
    <scope>NUCLEOTIDE SEQUENCE [LARGE SCALE GENOMIC DNA]</scope>
</reference>
<name>A0A1F6MHK9_9BACT</name>